<dbReference type="InterPro" id="IPR013083">
    <property type="entry name" value="Znf_RING/FYVE/PHD"/>
</dbReference>
<proteinExistence type="predicted"/>
<dbReference type="Pfam" id="PF01485">
    <property type="entry name" value="IBR"/>
    <property type="match status" value="1"/>
</dbReference>
<keyword evidence="2" id="KW-0808">Transferase</keyword>
<dbReference type="GO" id="GO:0043130">
    <property type="term" value="F:ubiquitin binding"/>
    <property type="evidence" value="ECO:0007669"/>
    <property type="project" value="TreeGrafter"/>
</dbReference>
<dbReference type="Gene3D" id="1.20.120.1750">
    <property type="match status" value="1"/>
</dbReference>
<dbReference type="GO" id="GO:0097039">
    <property type="term" value="P:protein linear polyubiquitination"/>
    <property type="evidence" value="ECO:0007669"/>
    <property type="project" value="TreeGrafter"/>
</dbReference>
<name>A0A4P9YG64_ROZAC</name>
<dbReference type="AlphaFoldDB" id="A0A4P9YG64"/>
<evidence type="ECO:0000256" key="1">
    <source>
        <dbReference type="ARBA" id="ARBA00004906"/>
    </source>
</evidence>
<dbReference type="GO" id="GO:0000151">
    <property type="term" value="C:ubiquitin ligase complex"/>
    <property type="evidence" value="ECO:0007669"/>
    <property type="project" value="TreeGrafter"/>
</dbReference>
<evidence type="ECO:0000256" key="5">
    <source>
        <dbReference type="ARBA" id="ARBA00022771"/>
    </source>
</evidence>
<keyword evidence="7" id="KW-0862">Zinc</keyword>
<evidence type="ECO:0000259" key="8">
    <source>
        <dbReference type="PROSITE" id="PS51873"/>
    </source>
</evidence>
<dbReference type="InterPro" id="IPR002867">
    <property type="entry name" value="IBR_dom"/>
</dbReference>
<gene>
    <name evidence="9" type="ORF">ROZALSC1DRAFT_15140</name>
</gene>
<dbReference type="PROSITE" id="PS51873">
    <property type="entry name" value="TRIAD"/>
    <property type="match status" value="1"/>
</dbReference>
<evidence type="ECO:0000256" key="3">
    <source>
        <dbReference type="ARBA" id="ARBA00022723"/>
    </source>
</evidence>
<protein>
    <recommendedName>
        <fullName evidence="8">RING-type domain-containing protein</fullName>
    </recommendedName>
</protein>
<organism evidence="9 10">
    <name type="scientific">Rozella allomycis (strain CSF55)</name>
    <dbReference type="NCBI Taxonomy" id="988480"/>
    <lineage>
        <taxon>Eukaryota</taxon>
        <taxon>Fungi</taxon>
        <taxon>Fungi incertae sedis</taxon>
        <taxon>Cryptomycota</taxon>
        <taxon>Cryptomycota incertae sedis</taxon>
        <taxon>Rozella</taxon>
    </lineage>
</organism>
<evidence type="ECO:0000256" key="6">
    <source>
        <dbReference type="ARBA" id="ARBA00022786"/>
    </source>
</evidence>
<keyword evidence="5" id="KW-0863">Zinc-finger</keyword>
<dbReference type="GO" id="GO:0004842">
    <property type="term" value="F:ubiquitin-protein transferase activity"/>
    <property type="evidence" value="ECO:0007669"/>
    <property type="project" value="TreeGrafter"/>
</dbReference>
<feature type="non-terminal residue" evidence="9">
    <location>
        <position position="1"/>
    </location>
</feature>
<evidence type="ECO:0000256" key="2">
    <source>
        <dbReference type="ARBA" id="ARBA00022679"/>
    </source>
</evidence>
<dbReference type="InterPro" id="IPR044066">
    <property type="entry name" value="TRIAD_supradom"/>
</dbReference>
<keyword evidence="6" id="KW-0833">Ubl conjugation pathway</keyword>
<dbReference type="PANTHER" id="PTHR22770:SF13">
    <property type="entry name" value="RING-TYPE DOMAIN-CONTAINING PROTEIN"/>
    <property type="match status" value="1"/>
</dbReference>
<evidence type="ECO:0000256" key="4">
    <source>
        <dbReference type="ARBA" id="ARBA00022737"/>
    </source>
</evidence>
<accession>A0A4P9YG64</accession>
<comment type="pathway">
    <text evidence="1">Protein modification; protein ubiquitination.</text>
</comment>
<evidence type="ECO:0000313" key="10">
    <source>
        <dbReference type="Proteomes" id="UP000281549"/>
    </source>
</evidence>
<keyword evidence="3" id="KW-0479">Metal-binding</keyword>
<dbReference type="SUPFAM" id="SSF57850">
    <property type="entry name" value="RING/U-box"/>
    <property type="match status" value="3"/>
</dbReference>
<keyword evidence="4" id="KW-0677">Repeat</keyword>
<dbReference type="CDD" id="cd20335">
    <property type="entry name" value="BRcat_RBR"/>
    <property type="match status" value="1"/>
</dbReference>
<reference evidence="10" key="1">
    <citation type="journal article" date="2018" name="Nat. Microbiol.">
        <title>Leveraging single-cell genomics to expand the fungal tree of life.</title>
        <authorList>
            <person name="Ahrendt S.R."/>
            <person name="Quandt C.A."/>
            <person name="Ciobanu D."/>
            <person name="Clum A."/>
            <person name="Salamov A."/>
            <person name="Andreopoulos B."/>
            <person name="Cheng J.F."/>
            <person name="Woyke T."/>
            <person name="Pelin A."/>
            <person name="Henrissat B."/>
            <person name="Reynolds N.K."/>
            <person name="Benny G.L."/>
            <person name="Smith M.E."/>
            <person name="James T.Y."/>
            <person name="Grigoriev I.V."/>
        </authorList>
    </citation>
    <scope>NUCLEOTIDE SEQUENCE [LARGE SCALE GENOMIC DNA]</scope>
    <source>
        <strain evidence="10">CSF55</strain>
    </source>
</reference>
<dbReference type="EMBL" id="ML005448">
    <property type="protein sequence ID" value="RKP18477.1"/>
    <property type="molecule type" value="Genomic_DNA"/>
</dbReference>
<dbReference type="Pfam" id="PF22191">
    <property type="entry name" value="IBR_1"/>
    <property type="match status" value="1"/>
</dbReference>
<dbReference type="PANTHER" id="PTHR22770">
    <property type="entry name" value="UBIQUITIN CONJUGATING ENZYME 7 INTERACTING PROTEIN-RELATED"/>
    <property type="match status" value="1"/>
</dbReference>
<feature type="domain" description="RING-type" evidence="8">
    <location>
        <begin position="39"/>
        <end position="247"/>
    </location>
</feature>
<dbReference type="GO" id="GO:0008270">
    <property type="term" value="F:zinc ion binding"/>
    <property type="evidence" value="ECO:0007669"/>
    <property type="project" value="UniProtKB-KW"/>
</dbReference>
<dbReference type="InterPro" id="IPR051628">
    <property type="entry name" value="LUBAC_E3_Ligases"/>
</dbReference>
<dbReference type="Proteomes" id="UP000281549">
    <property type="component" value="Unassembled WGS sequence"/>
</dbReference>
<sequence length="247" mass="28477">LDITKKSIVVSNCKSERVLIQRQIEECMKNSITNTKSSHEELCPICFCGVEDDLIILACDHKYCRECFCAYIKSAEVFPIKCLSENCNNPLLLNDIKSYVQEYEFNNLLQKSFNLYISQHPELYFYCKTPDCTQIFNKCPSSKDMLCTQCFSSICVSCAEFAHEGQTCAEYQRTKNMTMEDKEFEKWKNANKVKLCKNCGASIQKGEGCQHVTCAVCKSHICWFCLNIFDKNVIYQHMRSMHGGIHD</sequence>
<evidence type="ECO:0000313" key="9">
    <source>
        <dbReference type="EMBL" id="RKP18477.1"/>
    </source>
</evidence>
<dbReference type="Gene3D" id="3.30.40.10">
    <property type="entry name" value="Zinc/RING finger domain, C3HC4 (zinc finger)"/>
    <property type="match status" value="1"/>
</dbReference>
<evidence type="ECO:0000256" key="7">
    <source>
        <dbReference type="ARBA" id="ARBA00022833"/>
    </source>
</evidence>
<dbReference type="GO" id="GO:0043161">
    <property type="term" value="P:proteasome-mediated ubiquitin-dependent protein catabolic process"/>
    <property type="evidence" value="ECO:0007669"/>
    <property type="project" value="TreeGrafter"/>
</dbReference>